<feature type="transmembrane region" description="Helical" evidence="1">
    <location>
        <begin position="414"/>
        <end position="433"/>
    </location>
</feature>
<keyword evidence="2" id="KW-0732">Signal</keyword>
<feature type="domain" description="DUF2207" evidence="3">
    <location>
        <begin position="31"/>
        <end position="188"/>
    </location>
</feature>
<sequence>MKRFIASCIVLVALFTSMFSVSLGAHEAYTVENLDITIHVQEDGRLLVREDYDLNFNYYRSSFVRTITQTCHVPIQTEEGVVYQDYYFPITDIQCDRLLSITQNQDSLSVTMGDRDQTLTGRQSFTVSYTVQTTDLHLPEGTQMLYWTFVTSMDTTVEHLHYEIHMPKAFDPQEVFTSTGKYGDVKNTLSTQVSGNVISGDLSQPLQDNELATIKVNLPNTYFTFPQPLDVSLCASVLSGVLLLAVLLVFWRFGRDREVFVDVRSEPPKDLGSAEIGYVMNRYASDRDLMSLFIDWGSRGFIRIRDCGEHFELEKLREMNDNNAKAYERELFDTVFQSGDVVSETALREGRVAFSIERAKRMLERSFTHVRKRHVYTNSSLIVQGLMVILTLVPSVIFIWLATFETYYLWQFSLRYLIVTFLLGIDLAGWVILIRHRYILSERAFFARMAVAITVGCVLLSLNAVILFLFGAESWAIILYLIVTIVLFFCMLYMDKRTRQGDEWQAQILGLREFIESVEPAQLKQLQADDPGLFERLLPYAYVLDLADIWAKKFKGIEVQKPSWYEGMEEYDHFDAFLFWHTFQYCFYYMRQNAVYRPPIRDARFLPFSGRILPKRDRS</sequence>
<feature type="signal peptide" evidence="2">
    <location>
        <begin position="1"/>
        <end position="25"/>
    </location>
</feature>
<protein>
    <submittedName>
        <fullName evidence="5">DUF2207 domain-containing protein</fullName>
    </submittedName>
</protein>
<feature type="transmembrane region" description="Helical" evidence="1">
    <location>
        <begin position="445"/>
        <end position="469"/>
    </location>
</feature>
<feature type="chain" id="PRO_5039643821" evidence="2">
    <location>
        <begin position="26"/>
        <end position="619"/>
    </location>
</feature>
<feature type="transmembrane region" description="Helical" evidence="1">
    <location>
        <begin position="381"/>
        <end position="402"/>
    </location>
</feature>
<dbReference type="Pfam" id="PF20990">
    <property type="entry name" value="DUF2207_C"/>
    <property type="match status" value="1"/>
</dbReference>
<reference evidence="5" key="2">
    <citation type="submission" date="2021-04" db="EMBL/GenBank/DDBJ databases">
        <authorList>
            <person name="Gilroy R."/>
        </authorList>
    </citation>
    <scope>NUCLEOTIDE SEQUENCE</scope>
    <source>
        <strain evidence="5">CHK187-11901</strain>
    </source>
</reference>
<evidence type="ECO:0000259" key="4">
    <source>
        <dbReference type="Pfam" id="PF20990"/>
    </source>
</evidence>
<keyword evidence="1" id="KW-0472">Membrane</keyword>
<dbReference type="InterPro" id="IPR048389">
    <property type="entry name" value="YciQ-like_C"/>
</dbReference>
<gene>
    <name evidence="5" type="ORF">H9702_06585</name>
</gene>
<dbReference type="Proteomes" id="UP000823896">
    <property type="component" value="Unassembled WGS sequence"/>
</dbReference>
<evidence type="ECO:0000259" key="3">
    <source>
        <dbReference type="Pfam" id="PF09972"/>
    </source>
</evidence>
<dbReference type="EMBL" id="DWWM01000042">
    <property type="protein sequence ID" value="HJC36781.1"/>
    <property type="molecule type" value="Genomic_DNA"/>
</dbReference>
<evidence type="ECO:0000313" key="5">
    <source>
        <dbReference type="EMBL" id="HJC36781.1"/>
    </source>
</evidence>
<evidence type="ECO:0000256" key="1">
    <source>
        <dbReference type="SAM" id="Phobius"/>
    </source>
</evidence>
<keyword evidence="1" id="KW-0812">Transmembrane</keyword>
<organism evidence="5 6">
    <name type="scientific">Candidatus Merdibacter merdavium</name>
    <dbReference type="NCBI Taxonomy" id="2838692"/>
    <lineage>
        <taxon>Bacteria</taxon>
        <taxon>Bacillati</taxon>
        <taxon>Bacillota</taxon>
        <taxon>Erysipelotrichia</taxon>
        <taxon>Erysipelotrichales</taxon>
        <taxon>Erysipelotrichaceae</taxon>
        <taxon>Merdibacter</taxon>
    </lineage>
</organism>
<dbReference type="Pfam" id="PF09972">
    <property type="entry name" value="DUF2207"/>
    <property type="match status" value="1"/>
</dbReference>
<feature type="domain" description="Predicted membrane protein YciQ-like C-terminal" evidence="4">
    <location>
        <begin position="265"/>
        <end position="554"/>
    </location>
</feature>
<comment type="caution">
    <text evidence="5">The sequence shown here is derived from an EMBL/GenBank/DDBJ whole genome shotgun (WGS) entry which is preliminary data.</text>
</comment>
<keyword evidence="1" id="KW-1133">Transmembrane helix</keyword>
<reference evidence="5" key="1">
    <citation type="journal article" date="2021" name="PeerJ">
        <title>Extensive microbial diversity within the chicken gut microbiome revealed by metagenomics and culture.</title>
        <authorList>
            <person name="Gilroy R."/>
            <person name="Ravi A."/>
            <person name="Getino M."/>
            <person name="Pursley I."/>
            <person name="Horton D.L."/>
            <person name="Alikhan N.F."/>
            <person name="Baker D."/>
            <person name="Gharbi K."/>
            <person name="Hall N."/>
            <person name="Watson M."/>
            <person name="Adriaenssens E.M."/>
            <person name="Foster-Nyarko E."/>
            <person name="Jarju S."/>
            <person name="Secka A."/>
            <person name="Antonio M."/>
            <person name="Oren A."/>
            <person name="Chaudhuri R.R."/>
            <person name="La Ragione R."/>
            <person name="Hildebrand F."/>
            <person name="Pallen M.J."/>
        </authorList>
    </citation>
    <scope>NUCLEOTIDE SEQUENCE</scope>
    <source>
        <strain evidence="5">CHK187-11901</strain>
    </source>
</reference>
<feature type="transmembrane region" description="Helical" evidence="1">
    <location>
        <begin position="229"/>
        <end position="251"/>
    </location>
</feature>
<name>A0A9D2SWJ9_9FIRM</name>
<evidence type="ECO:0000256" key="2">
    <source>
        <dbReference type="SAM" id="SignalP"/>
    </source>
</evidence>
<dbReference type="AlphaFoldDB" id="A0A9D2SWJ9"/>
<dbReference type="InterPro" id="IPR018702">
    <property type="entry name" value="DUF2207"/>
</dbReference>
<proteinExistence type="predicted"/>
<evidence type="ECO:0000313" key="6">
    <source>
        <dbReference type="Proteomes" id="UP000823896"/>
    </source>
</evidence>
<accession>A0A9D2SWJ9</accession>
<feature type="transmembrane region" description="Helical" evidence="1">
    <location>
        <begin position="475"/>
        <end position="494"/>
    </location>
</feature>